<feature type="binding site" evidence="10">
    <location>
        <position position="28"/>
    </location>
    <ligand>
        <name>Mn(2+)</name>
        <dbReference type="ChEBI" id="CHEBI:29035"/>
    </ligand>
</feature>
<keyword evidence="8 10" id="KW-0414">Isoprene biosynthesis</keyword>
<dbReference type="NCBIfam" id="TIGR02150">
    <property type="entry name" value="IPP_isom_1"/>
    <property type="match status" value="1"/>
</dbReference>
<evidence type="ECO:0000256" key="9">
    <source>
        <dbReference type="ARBA" id="ARBA00023235"/>
    </source>
</evidence>
<comment type="cofactor">
    <cofactor evidence="10">
        <name>Mg(2+)</name>
        <dbReference type="ChEBI" id="CHEBI:18420"/>
    </cofactor>
    <text evidence="10">Binds 1 Mg(2+) ion per subunit. The magnesium ion binds only when substrate is bound.</text>
</comment>
<evidence type="ECO:0000256" key="5">
    <source>
        <dbReference type="ARBA" id="ARBA00022723"/>
    </source>
</evidence>
<accession>A0ABZ0SI34</accession>
<evidence type="ECO:0000256" key="4">
    <source>
        <dbReference type="ARBA" id="ARBA00022490"/>
    </source>
</evidence>
<comment type="pathway">
    <text evidence="1 10">Isoprenoid biosynthesis; dimethylallyl diphosphate biosynthesis; dimethylallyl diphosphate from isopentenyl diphosphate: step 1/1.</text>
</comment>
<comment type="function">
    <text evidence="10">Catalyzes the 1,3-allylic rearrangement of the homoallylic substrate isopentenyl (IPP) to its highly electrophilic allylic isomer, dimethylallyl diphosphate (DMAPP).</text>
</comment>
<name>A0ABZ0SI34_9MICO</name>
<feature type="binding site" evidence="10">
    <location>
        <position position="35"/>
    </location>
    <ligand>
        <name>Mn(2+)</name>
        <dbReference type="ChEBI" id="CHEBI:29035"/>
    </ligand>
</feature>
<dbReference type="InterPro" id="IPR011876">
    <property type="entry name" value="IsopentenylPP_isomerase_typ1"/>
</dbReference>
<dbReference type="EMBL" id="CP139368">
    <property type="protein sequence ID" value="WPR88962.1"/>
    <property type="molecule type" value="Genomic_DNA"/>
</dbReference>
<comment type="catalytic activity">
    <reaction evidence="10">
        <text>isopentenyl diphosphate = dimethylallyl diphosphate</text>
        <dbReference type="Rhea" id="RHEA:23284"/>
        <dbReference type="ChEBI" id="CHEBI:57623"/>
        <dbReference type="ChEBI" id="CHEBI:128769"/>
        <dbReference type="EC" id="5.3.3.2"/>
    </reaction>
</comment>
<keyword evidence="13" id="KW-1185">Reference proteome</keyword>
<dbReference type="GO" id="GO:0004452">
    <property type="term" value="F:isopentenyl-diphosphate delta-isomerase activity"/>
    <property type="evidence" value="ECO:0007669"/>
    <property type="project" value="UniProtKB-EC"/>
</dbReference>
<dbReference type="PANTHER" id="PTHR10885:SF0">
    <property type="entry name" value="ISOPENTENYL-DIPHOSPHATE DELTA-ISOMERASE"/>
    <property type="match status" value="1"/>
</dbReference>
<dbReference type="Gene3D" id="3.90.79.10">
    <property type="entry name" value="Nucleoside Triphosphate Pyrophosphohydrolase"/>
    <property type="match status" value="1"/>
</dbReference>
<keyword evidence="7 10" id="KW-0464">Manganese</keyword>
<evidence type="ECO:0000256" key="6">
    <source>
        <dbReference type="ARBA" id="ARBA00022842"/>
    </source>
</evidence>
<dbReference type="InterPro" id="IPR000086">
    <property type="entry name" value="NUDIX_hydrolase_dom"/>
</dbReference>
<dbReference type="EC" id="5.3.3.2" evidence="3 10"/>
<feature type="active site" evidence="10">
    <location>
        <position position="119"/>
    </location>
</feature>
<evidence type="ECO:0000256" key="2">
    <source>
        <dbReference type="ARBA" id="ARBA00007579"/>
    </source>
</evidence>
<keyword evidence="4 10" id="KW-0963">Cytoplasm</keyword>
<comment type="subcellular location">
    <subcellularLocation>
        <location evidence="10">Cytoplasm</location>
    </subcellularLocation>
</comment>
<protein>
    <recommendedName>
        <fullName evidence="3 10">Isopentenyl-diphosphate Delta-isomerase</fullName>
        <shortName evidence="10">IPP isomerase</shortName>
        <ecNumber evidence="3 10">5.3.3.2</ecNumber>
    </recommendedName>
    <alternativeName>
        <fullName evidence="10">IPP:DMAPP isomerase</fullName>
    </alternativeName>
    <alternativeName>
        <fullName evidence="10">Isopentenyl pyrophosphate isomerase</fullName>
    </alternativeName>
</protein>
<evidence type="ECO:0000313" key="12">
    <source>
        <dbReference type="EMBL" id="WPR88962.1"/>
    </source>
</evidence>
<proteinExistence type="inferred from homology"/>
<feature type="active site" evidence="10">
    <location>
        <position position="70"/>
    </location>
</feature>
<dbReference type="PROSITE" id="PS51462">
    <property type="entry name" value="NUDIX"/>
    <property type="match status" value="1"/>
</dbReference>
<dbReference type="InterPro" id="IPR056375">
    <property type="entry name" value="Idi_bact"/>
</dbReference>
<keyword evidence="6 10" id="KW-0460">Magnesium</keyword>
<feature type="binding site" evidence="10">
    <location>
        <position position="90"/>
    </location>
    <ligand>
        <name>Mg(2+)</name>
        <dbReference type="ChEBI" id="CHEBI:18420"/>
    </ligand>
</feature>
<gene>
    <name evidence="10 12" type="primary">idi</name>
    <name evidence="12" type="ORF">SM116_14510</name>
</gene>
<evidence type="ECO:0000259" key="11">
    <source>
        <dbReference type="PROSITE" id="PS51462"/>
    </source>
</evidence>
<feature type="binding site" evidence="10">
    <location>
        <position position="72"/>
    </location>
    <ligand>
        <name>Mn(2+)</name>
        <dbReference type="ChEBI" id="CHEBI:29035"/>
    </ligand>
</feature>
<dbReference type="PANTHER" id="PTHR10885">
    <property type="entry name" value="ISOPENTENYL-DIPHOSPHATE DELTA-ISOMERASE"/>
    <property type="match status" value="1"/>
</dbReference>
<keyword evidence="5 10" id="KW-0479">Metal-binding</keyword>
<dbReference type="HAMAP" id="MF_00202">
    <property type="entry name" value="Idi"/>
    <property type="match status" value="1"/>
</dbReference>
<comment type="cofactor">
    <cofactor evidence="10">
        <name>Mn(2+)</name>
        <dbReference type="ChEBI" id="CHEBI:29035"/>
    </cofactor>
    <text evidence="10">Binds 1 Mn(2+) ion per subunit.</text>
</comment>
<dbReference type="RefSeq" id="WP_320941679.1">
    <property type="nucleotide sequence ID" value="NZ_BAABEU010000008.1"/>
</dbReference>
<dbReference type="SUPFAM" id="SSF55811">
    <property type="entry name" value="Nudix"/>
    <property type="match status" value="1"/>
</dbReference>
<reference evidence="12 13" key="1">
    <citation type="submission" date="2023-11" db="EMBL/GenBank/DDBJ databases">
        <title>Genome sequence of Microbacterium rhizosphaerae KACC 19337.</title>
        <authorList>
            <person name="Choi H."/>
            <person name="Kim S."/>
            <person name="Kim Y."/>
            <person name="Kwon S.-W."/>
            <person name="Heo J."/>
        </authorList>
    </citation>
    <scope>NUCLEOTIDE SEQUENCE [LARGE SCALE GENOMIC DNA]</scope>
    <source>
        <strain evidence="12 13">KACC 19337</strain>
    </source>
</reference>
<dbReference type="CDD" id="cd02885">
    <property type="entry name" value="NUDIX_IPP_Isomerase"/>
    <property type="match status" value="1"/>
</dbReference>
<dbReference type="Pfam" id="PF00293">
    <property type="entry name" value="NUDIX"/>
    <property type="match status" value="1"/>
</dbReference>
<evidence type="ECO:0000256" key="1">
    <source>
        <dbReference type="ARBA" id="ARBA00004826"/>
    </source>
</evidence>
<evidence type="ECO:0000256" key="8">
    <source>
        <dbReference type="ARBA" id="ARBA00023229"/>
    </source>
</evidence>
<feature type="domain" description="Nudix hydrolase" evidence="11">
    <location>
        <begin position="33"/>
        <end position="167"/>
    </location>
</feature>
<evidence type="ECO:0000256" key="7">
    <source>
        <dbReference type="ARBA" id="ARBA00023211"/>
    </source>
</evidence>
<evidence type="ECO:0000313" key="13">
    <source>
        <dbReference type="Proteomes" id="UP001323798"/>
    </source>
</evidence>
<comment type="similarity">
    <text evidence="2 10">Belongs to the IPP isomerase type 1 family.</text>
</comment>
<organism evidence="12 13">
    <name type="scientific">Microbacterium rhizosphaerae</name>
    <dbReference type="NCBI Taxonomy" id="1678237"/>
    <lineage>
        <taxon>Bacteria</taxon>
        <taxon>Bacillati</taxon>
        <taxon>Actinomycetota</taxon>
        <taxon>Actinomycetes</taxon>
        <taxon>Micrococcales</taxon>
        <taxon>Microbacteriaceae</taxon>
        <taxon>Microbacterium</taxon>
    </lineage>
</organism>
<dbReference type="PIRSF" id="PIRSF018427">
    <property type="entry name" value="Isopntndiph_ism"/>
    <property type="match status" value="1"/>
</dbReference>
<dbReference type="Proteomes" id="UP001323798">
    <property type="component" value="Chromosome"/>
</dbReference>
<feature type="binding site" evidence="10">
    <location>
        <position position="117"/>
    </location>
    <ligand>
        <name>Mn(2+)</name>
        <dbReference type="ChEBI" id="CHEBI:29035"/>
    </ligand>
</feature>
<evidence type="ECO:0000256" key="3">
    <source>
        <dbReference type="ARBA" id="ARBA00012057"/>
    </source>
</evidence>
<sequence>MNRERIGHVVLLDEVGNPIGVTSKASVHGADTPLHLAFSCHVLNSDGQVLITRRSLDKATWPGVWSNSFCGHPRPAEPVRTAVTRHAEHELGLQLTDVELSLPLFRYRAVDAAGMVENEICPVFVARTADEVKPRPDEVMEYAWVDPIDLGHSIRLTPSVFSPWLVLQAQLLPFLGGVAPVAAASQRELAG</sequence>
<evidence type="ECO:0000256" key="10">
    <source>
        <dbReference type="HAMAP-Rule" id="MF_00202"/>
    </source>
</evidence>
<feature type="binding site" evidence="10">
    <location>
        <position position="119"/>
    </location>
    <ligand>
        <name>Mn(2+)</name>
        <dbReference type="ChEBI" id="CHEBI:29035"/>
    </ligand>
</feature>
<keyword evidence="9 10" id="KW-0413">Isomerase</keyword>
<dbReference type="NCBIfam" id="NF002995">
    <property type="entry name" value="PRK03759.1"/>
    <property type="match status" value="1"/>
</dbReference>
<dbReference type="InterPro" id="IPR015797">
    <property type="entry name" value="NUDIX_hydrolase-like_dom_sf"/>
</dbReference>